<evidence type="ECO:0008006" key="3">
    <source>
        <dbReference type="Google" id="ProtNLM"/>
    </source>
</evidence>
<evidence type="ECO:0000313" key="2">
    <source>
        <dbReference type="EMBL" id="CCC50152.1"/>
    </source>
</evidence>
<dbReference type="InterPro" id="IPR058760">
    <property type="entry name" value="RESC11-like"/>
</dbReference>
<dbReference type="Pfam" id="PF26230">
    <property type="entry name" value="RESC11"/>
    <property type="match status" value="1"/>
</dbReference>
<feature type="compositionally biased region" description="Polar residues" evidence="1">
    <location>
        <begin position="487"/>
        <end position="511"/>
    </location>
</feature>
<evidence type="ECO:0000256" key="1">
    <source>
        <dbReference type="SAM" id="MobiDB-lite"/>
    </source>
</evidence>
<organism evidence="2">
    <name type="scientific">Trypanosoma vivax (strain Y486)</name>
    <dbReference type="NCBI Taxonomy" id="1055687"/>
    <lineage>
        <taxon>Eukaryota</taxon>
        <taxon>Discoba</taxon>
        <taxon>Euglenozoa</taxon>
        <taxon>Kinetoplastea</taxon>
        <taxon>Metakinetoplastina</taxon>
        <taxon>Trypanosomatida</taxon>
        <taxon>Trypanosomatidae</taxon>
        <taxon>Trypanosoma</taxon>
        <taxon>Duttonella</taxon>
    </lineage>
</organism>
<protein>
    <recommendedName>
        <fullName evidence="3">Mitochondrial RNA binding complex 1 subunit</fullName>
    </recommendedName>
</protein>
<gene>
    <name evidence="2" type="ORF">TVY486_0807590</name>
</gene>
<feature type="region of interest" description="Disordered" evidence="1">
    <location>
        <begin position="97"/>
        <end position="192"/>
    </location>
</feature>
<accession>G0TZX3</accession>
<dbReference type="EMBL" id="HE573024">
    <property type="protein sequence ID" value="CCC50152.1"/>
    <property type="molecule type" value="Genomic_DNA"/>
</dbReference>
<feature type="compositionally biased region" description="Low complexity" evidence="1">
    <location>
        <begin position="174"/>
        <end position="192"/>
    </location>
</feature>
<feature type="region of interest" description="Disordered" evidence="1">
    <location>
        <begin position="294"/>
        <end position="319"/>
    </location>
</feature>
<name>G0TZX3_TRYVY</name>
<reference evidence="2" key="1">
    <citation type="journal article" date="2012" name="Proc. Natl. Acad. Sci. U.S.A.">
        <title>Antigenic diversity is generated by distinct evolutionary mechanisms in African trypanosome species.</title>
        <authorList>
            <person name="Jackson A.P."/>
            <person name="Berry A."/>
            <person name="Aslett M."/>
            <person name="Allison H.C."/>
            <person name="Burton P."/>
            <person name="Vavrova-Anderson J."/>
            <person name="Brown R."/>
            <person name="Browne H."/>
            <person name="Corton N."/>
            <person name="Hauser H."/>
            <person name="Gamble J."/>
            <person name="Gilderthorp R."/>
            <person name="Marcello L."/>
            <person name="McQuillan J."/>
            <person name="Otto T.D."/>
            <person name="Quail M.A."/>
            <person name="Sanders M.J."/>
            <person name="van Tonder A."/>
            <person name="Ginger M.L."/>
            <person name="Field M.C."/>
            <person name="Barry J.D."/>
            <person name="Hertz-Fowler C."/>
            <person name="Berriman M."/>
        </authorList>
    </citation>
    <scope>NUCLEOTIDE SEQUENCE</scope>
    <source>
        <strain evidence="2">Y486</strain>
    </source>
</reference>
<dbReference type="AlphaFoldDB" id="G0TZX3"/>
<feature type="region of interest" description="Disordered" evidence="1">
    <location>
        <begin position="481"/>
        <end position="511"/>
    </location>
</feature>
<feature type="compositionally biased region" description="Low complexity" evidence="1">
    <location>
        <begin position="150"/>
        <end position="161"/>
    </location>
</feature>
<dbReference type="CDD" id="cd23741">
    <property type="entry name" value="RESC11A"/>
    <property type="match status" value="1"/>
</dbReference>
<proteinExistence type="predicted"/>
<dbReference type="VEuPathDB" id="TriTrypDB:TvY486_0807590"/>
<sequence>MYRRFICVLGCRRAYQHRSADMAILAASCCQLSTLSGDNETGNENSAARRTRRAVRRVVPSDEEMADLHETECEAMEEVAASSKRSLLASVMVEPMRFSPQDAGPTSDRGGDGLGDLEDDPGEDACLPPNDSLEAEEGAPPSGGGDLLRASGGDVGASSVSRLADKLSPKQSVDPLLSGGSPEGSTGPSTDTLSHAIFERQTHARSLTTSELVDVMVLYLRATVNPRLVSAEDEHVLFPVVQERLSEFHVEQLLDIVECHWARSTLVRYGTEFKDMVRDRIALIASAAAKGLSQTRPQDRAGNGASNVDKATDVDNVDDDCEGPTSAVYTHEVDRKEGMDAIILHAVEEMSASTVLRCIVVMGMSAGRRKRDLQFFQALGVFLVHHINHYKDPHDLVRVLTAFARAKIVPSRRFLALLGRRFAVLNKRKPLGALPSYRALVNFFKMGHDQMNSFRFLADCIFATIDANVKAEKKHQRLVELQRERGSSASSPHATGAVSSPDGSCSEVTDASLTPTKAESCNDKGHKGALTSAQLPNGAVPLLGGDLDPQLVSNLRARERFKRITELKPSMFTKLLLVLARFGAPHQQYLRPTTVPLILPTLRAFPPPSFSRLLRAMCLFKTSDLDLIEPIIDFIADDLGAAVALPTDVLRVVRLISPPDVPVPRNLTKLVALCETVYSSAGPESASLSSLSVNCIRPGDMCALAVVLLKVQMKEDIPLDALDPLTRLMELFAKRMLTLMKLGIVSLTHIDIFTDLCRQQQHPDASGSIAQLCAERRRVNDLDGDEEYYSRIDIDVRETFHKIMIVNDFNTYGQYRPTPGVLQVDFKQALTEVSAFDVLEAAHLFALAFPNAMKPTVERHLSRSIIAKLSGGGEEVITPENTVVLRPPRELLLTRADLTKFVELLQQTPLRRVRESAVVWKFIEEKATRLKMNDVIQKAQKHTDEVASTPQI</sequence>